<dbReference type="InterPro" id="IPR011990">
    <property type="entry name" value="TPR-like_helical_dom_sf"/>
</dbReference>
<gene>
    <name evidence="13" type="ORF">L596_028328</name>
</gene>
<evidence type="ECO:0000313" key="14">
    <source>
        <dbReference type="Proteomes" id="UP000298663"/>
    </source>
</evidence>
<dbReference type="Pfam" id="PF14784">
    <property type="entry name" value="ECSIT_C"/>
    <property type="match status" value="1"/>
</dbReference>
<feature type="domain" description="ECSIT C-terminal" evidence="12">
    <location>
        <begin position="233"/>
        <end position="356"/>
    </location>
</feature>
<reference evidence="13 14" key="1">
    <citation type="journal article" date="2015" name="Genome Biol.">
        <title>Comparative genomics of Steinernema reveals deeply conserved gene regulatory networks.</title>
        <authorList>
            <person name="Dillman A.R."/>
            <person name="Macchietto M."/>
            <person name="Porter C.F."/>
            <person name="Rogers A."/>
            <person name="Williams B."/>
            <person name="Antoshechkin I."/>
            <person name="Lee M.M."/>
            <person name="Goodwin Z."/>
            <person name="Lu X."/>
            <person name="Lewis E.E."/>
            <person name="Goodrich-Blair H."/>
            <person name="Stock S.P."/>
            <person name="Adams B.J."/>
            <person name="Sternberg P.W."/>
            <person name="Mortazavi A."/>
        </authorList>
    </citation>
    <scope>NUCLEOTIDE SEQUENCE [LARGE SCALE GENOMIC DNA]</scope>
    <source>
        <strain evidence="13 14">ALL</strain>
    </source>
</reference>
<dbReference type="Gene3D" id="1.25.40.10">
    <property type="entry name" value="Tetratricopeptide repeat domain"/>
    <property type="match status" value="1"/>
</dbReference>
<dbReference type="STRING" id="34508.A0A4U5LY84"/>
<keyword evidence="8" id="KW-0391">Immunity</keyword>
<dbReference type="OrthoDB" id="10064298at2759"/>
<keyword evidence="9" id="KW-0809">Transit peptide</keyword>
<evidence type="ECO:0000256" key="6">
    <source>
        <dbReference type="ARBA" id="ARBA00022490"/>
    </source>
</evidence>
<organism evidence="13 14">
    <name type="scientific">Steinernema carpocapsae</name>
    <name type="common">Entomopathogenic nematode</name>
    <dbReference type="NCBI Taxonomy" id="34508"/>
    <lineage>
        <taxon>Eukaryota</taxon>
        <taxon>Metazoa</taxon>
        <taxon>Ecdysozoa</taxon>
        <taxon>Nematoda</taxon>
        <taxon>Chromadorea</taxon>
        <taxon>Rhabditida</taxon>
        <taxon>Tylenchina</taxon>
        <taxon>Panagrolaimomorpha</taxon>
        <taxon>Strongyloidoidea</taxon>
        <taxon>Steinernematidae</taxon>
        <taxon>Steinernema</taxon>
    </lineage>
</organism>
<dbReference type="InterPro" id="IPR010418">
    <property type="entry name" value="ECSIT"/>
</dbReference>
<name>A0A4U5LY84_STECR</name>
<evidence type="ECO:0000313" key="13">
    <source>
        <dbReference type="EMBL" id="TKR61183.1"/>
    </source>
</evidence>
<evidence type="ECO:0000256" key="9">
    <source>
        <dbReference type="ARBA" id="ARBA00022946"/>
    </source>
</evidence>
<dbReference type="GO" id="GO:0005739">
    <property type="term" value="C:mitochondrion"/>
    <property type="evidence" value="ECO:0007669"/>
    <property type="project" value="UniProtKB-SubCell"/>
</dbReference>
<dbReference type="InterPro" id="IPR046448">
    <property type="entry name" value="ECSIT_N"/>
</dbReference>
<evidence type="ECO:0000256" key="10">
    <source>
        <dbReference type="ARBA" id="ARBA00023128"/>
    </source>
</evidence>
<sequence>MLAKGRFLLRSAVQNRHQLASSSSAIGKRQDSENPKILHVDQQFSSVPREHRNRVTFHAAIDLFKSNKQNRGHVEFINTAMNYMKEYELHKDLDTYKALLNVFPKGKLIPTNTFQKIFLHYPVQQNCCVKVLDAMEWHGVQPDKEIADIVVNAFGEWNFATKKVRRMLYWMPKMKHMNKYLDRRHVENKDLKAIELAAIALKMMARDPGTDLDYVHYSNTLELDDKWIVSAQSPLQEVVLNEMDTKTHLYVDAPRKVYVMDKTVQYAVLSSDPIPGVLEEFLDDDEEDVNRFSEWKSPWERDPFRKERNLHQQSDQTVLALAVFEETGQEAAAAWINHLQERCSKIQEFDVLFRLQSATASVQTVP</sequence>
<proteinExistence type="inferred from homology"/>
<comment type="similarity">
    <text evidence="4">Belongs to the ECSIT family.</text>
</comment>
<dbReference type="InterPro" id="IPR029342">
    <property type="entry name" value="ECIST_C"/>
</dbReference>
<keyword evidence="11" id="KW-0539">Nucleus</keyword>
<dbReference type="GO" id="GO:0007178">
    <property type="term" value="P:cell surface receptor protein serine/threonine kinase signaling pathway"/>
    <property type="evidence" value="ECO:0007669"/>
    <property type="project" value="TreeGrafter"/>
</dbReference>
<comment type="subcellular location">
    <subcellularLocation>
        <location evidence="3">Cytoplasm</location>
    </subcellularLocation>
    <subcellularLocation>
        <location evidence="2">Mitochondrion</location>
    </subcellularLocation>
    <subcellularLocation>
        <location evidence="1">Nucleus</location>
    </subcellularLocation>
</comment>
<keyword evidence="14" id="KW-1185">Reference proteome</keyword>
<dbReference type="SMART" id="SM01284">
    <property type="entry name" value="ECSIT_Cterm"/>
    <property type="match status" value="1"/>
</dbReference>
<comment type="caution">
    <text evidence="13">The sequence shown here is derived from an EMBL/GenBank/DDBJ whole genome shotgun (WGS) entry which is preliminary data.</text>
</comment>
<evidence type="ECO:0000256" key="3">
    <source>
        <dbReference type="ARBA" id="ARBA00004496"/>
    </source>
</evidence>
<reference evidence="13 14" key="2">
    <citation type="journal article" date="2019" name="G3 (Bethesda)">
        <title>Hybrid Assembly of the Genome of the Entomopathogenic Nematode Steinernema carpocapsae Identifies the X-Chromosome.</title>
        <authorList>
            <person name="Serra L."/>
            <person name="Macchietto M."/>
            <person name="Macias-Munoz A."/>
            <person name="McGill C.J."/>
            <person name="Rodriguez I.M."/>
            <person name="Rodriguez B."/>
            <person name="Murad R."/>
            <person name="Mortazavi A."/>
        </authorList>
    </citation>
    <scope>NUCLEOTIDE SEQUENCE [LARGE SCALE GENOMIC DNA]</scope>
    <source>
        <strain evidence="13 14">ALL</strain>
    </source>
</reference>
<dbReference type="Pfam" id="PF06239">
    <property type="entry name" value="ECSIT_N"/>
    <property type="match status" value="1"/>
</dbReference>
<dbReference type="Proteomes" id="UP000298663">
    <property type="component" value="Unassembled WGS sequence"/>
</dbReference>
<evidence type="ECO:0000256" key="4">
    <source>
        <dbReference type="ARBA" id="ARBA00007674"/>
    </source>
</evidence>
<accession>A0A4U5LY84</accession>
<evidence type="ECO:0000256" key="5">
    <source>
        <dbReference type="ARBA" id="ARBA00019998"/>
    </source>
</evidence>
<evidence type="ECO:0000256" key="7">
    <source>
        <dbReference type="ARBA" id="ARBA00022588"/>
    </source>
</evidence>
<evidence type="ECO:0000256" key="8">
    <source>
        <dbReference type="ARBA" id="ARBA00022859"/>
    </source>
</evidence>
<dbReference type="PANTHER" id="PTHR13113:SF1">
    <property type="entry name" value="EVOLUTIONARILY CONSERVED SIGNALING INTERMEDIATE IN TOLL PATHWAY, MITOCHONDRIAL"/>
    <property type="match status" value="1"/>
</dbReference>
<evidence type="ECO:0000256" key="2">
    <source>
        <dbReference type="ARBA" id="ARBA00004173"/>
    </source>
</evidence>
<dbReference type="PANTHER" id="PTHR13113">
    <property type="entry name" value="ECSIT EVOLUTIONARILY CONSERVED SIGNALING INTERMEDIATE IN TOLL PATHWAYS"/>
    <property type="match status" value="1"/>
</dbReference>
<keyword evidence="10" id="KW-0496">Mitochondrion</keyword>
<dbReference type="GO" id="GO:0045087">
    <property type="term" value="P:innate immune response"/>
    <property type="evidence" value="ECO:0007669"/>
    <property type="project" value="UniProtKB-KW"/>
</dbReference>
<evidence type="ECO:0000259" key="12">
    <source>
        <dbReference type="SMART" id="SM01284"/>
    </source>
</evidence>
<evidence type="ECO:0000256" key="11">
    <source>
        <dbReference type="ARBA" id="ARBA00023242"/>
    </source>
</evidence>
<keyword evidence="7" id="KW-0399">Innate immunity</keyword>
<dbReference type="GO" id="GO:0005634">
    <property type="term" value="C:nucleus"/>
    <property type="evidence" value="ECO:0007669"/>
    <property type="project" value="UniProtKB-SubCell"/>
</dbReference>
<protein>
    <recommendedName>
        <fullName evidence="5">Evolutionarily conserved signaling intermediate in Toll pathway, mitochondrial</fullName>
    </recommendedName>
</protein>
<keyword evidence="6" id="KW-0963">Cytoplasm</keyword>
<dbReference type="EMBL" id="AZBU02000011">
    <property type="protein sequence ID" value="TKR61183.1"/>
    <property type="molecule type" value="Genomic_DNA"/>
</dbReference>
<evidence type="ECO:0000256" key="1">
    <source>
        <dbReference type="ARBA" id="ARBA00004123"/>
    </source>
</evidence>
<dbReference type="AlphaFoldDB" id="A0A4U5LY84"/>